<evidence type="ECO:0000313" key="1">
    <source>
        <dbReference type="EMBL" id="KAL0125538.1"/>
    </source>
</evidence>
<gene>
    <name evidence="1" type="ORF">PUN28_004566</name>
</gene>
<name>A0AAW2GDA9_9HYME</name>
<dbReference type="AlphaFoldDB" id="A0AAW2GDA9"/>
<dbReference type="EMBL" id="JADYXP020000004">
    <property type="protein sequence ID" value="KAL0125538.1"/>
    <property type="molecule type" value="Genomic_DNA"/>
</dbReference>
<proteinExistence type="predicted"/>
<dbReference type="Proteomes" id="UP001430953">
    <property type="component" value="Unassembled WGS sequence"/>
</dbReference>
<sequence>MCTYAYRSTYRSPVPMRAAFEINRLLVFYIPLPNTHMPYQFVQICDTCRGFVKAENCGGFRILGIFVNVKPARLKYFFLRLFQEC</sequence>
<evidence type="ECO:0000313" key="2">
    <source>
        <dbReference type="Proteomes" id="UP001430953"/>
    </source>
</evidence>
<keyword evidence="2" id="KW-1185">Reference proteome</keyword>
<comment type="caution">
    <text evidence="1">The sequence shown here is derived from an EMBL/GenBank/DDBJ whole genome shotgun (WGS) entry which is preliminary data.</text>
</comment>
<reference evidence="1 2" key="1">
    <citation type="submission" date="2023-03" db="EMBL/GenBank/DDBJ databases">
        <title>High recombination rates correlate with genetic variation in Cardiocondyla obscurior ants.</title>
        <authorList>
            <person name="Errbii M."/>
        </authorList>
    </citation>
    <scope>NUCLEOTIDE SEQUENCE [LARGE SCALE GENOMIC DNA]</scope>
    <source>
        <strain evidence="1">Alpha-2009</strain>
        <tissue evidence="1">Whole body</tissue>
    </source>
</reference>
<protein>
    <submittedName>
        <fullName evidence="1">Uncharacterized protein</fullName>
    </submittedName>
</protein>
<organism evidence="1 2">
    <name type="scientific">Cardiocondyla obscurior</name>
    <dbReference type="NCBI Taxonomy" id="286306"/>
    <lineage>
        <taxon>Eukaryota</taxon>
        <taxon>Metazoa</taxon>
        <taxon>Ecdysozoa</taxon>
        <taxon>Arthropoda</taxon>
        <taxon>Hexapoda</taxon>
        <taxon>Insecta</taxon>
        <taxon>Pterygota</taxon>
        <taxon>Neoptera</taxon>
        <taxon>Endopterygota</taxon>
        <taxon>Hymenoptera</taxon>
        <taxon>Apocrita</taxon>
        <taxon>Aculeata</taxon>
        <taxon>Formicoidea</taxon>
        <taxon>Formicidae</taxon>
        <taxon>Myrmicinae</taxon>
        <taxon>Cardiocondyla</taxon>
    </lineage>
</organism>
<accession>A0AAW2GDA9</accession>